<sequence>MVGLIRQARSAATAELDPEYRMALARTRQATAIHRAIGFLITGSRARAHVEVRRALHQNSTCRAPLLSTQHSKADLAELYRLHLQESEVPADFGKLLQLRALLDLDFEAAEQIEQEVAQQAAFNI</sequence>
<reference evidence="1 2" key="1">
    <citation type="journal article" date="2018" name="Plant J.">
        <title>Genome sequences of Chlorella sorokiniana UTEX 1602 and Micractinium conductrix SAG 241.80: implications to maltose excretion by a green alga.</title>
        <authorList>
            <person name="Arriola M.B."/>
            <person name="Velmurugan N."/>
            <person name="Zhang Y."/>
            <person name="Plunkett M.H."/>
            <person name="Hondzo H."/>
            <person name="Barney B.M."/>
        </authorList>
    </citation>
    <scope>NUCLEOTIDE SEQUENCE [LARGE SCALE GENOMIC DNA]</scope>
    <source>
        <strain evidence="1 2">SAG 241.80</strain>
    </source>
</reference>
<comment type="caution">
    <text evidence="1">The sequence shown here is derived from an EMBL/GenBank/DDBJ whole genome shotgun (WGS) entry which is preliminary data.</text>
</comment>
<proteinExistence type="predicted"/>
<protein>
    <submittedName>
        <fullName evidence="1">UDP-N-acetylmuramoyl-tripeptide-D-alanyl-D-alanine ligase</fullName>
    </submittedName>
</protein>
<keyword evidence="1" id="KW-0436">Ligase</keyword>
<dbReference type="Proteomes" id="UP000239649">
    <property type="component" value="Unassembled WGS sequence"/>
</dbReference>
<dbReference type="OrthoDB" id="511084at2759"/>
<name>A0A2P6VHC8_9CHLO</name>
<dbReference type="AlphaFoldDB" id="A0A2P6VHC8"/>
<keyword evidence="2" id="KW-1185">Reference proteome</keyword>
<dbReference type="EMBL" id="LHPF02000007">
    <property type="protein sequence ID" value="PSC73485.1"/>
    <property type="molecule type" value="Genomic_DNA"/>
</dbReference>
<dbReference type="GO" id="GO:0016874">
    <property type="term" value="F:ligase activity"/>
    <property type="evidence" value="ECO:0007669"/>
    <property type="project" value="UniProtKB-KW"/>
</dbReference>
<gene>
    <name evidence="1" type="ORF">C2E20_3329</name>
</gene>
<evidence type="ECO:0000313" key="1">
    <source>
        <dbReference type="EMBL" id="PSC73485.1"/>
    </source>
</evidence>
<accession>A0A2P6VHC8</accession>
<evidence type="ECO:0000313" key="2">
    <source>
        <dbReference type="Proteomes" id="UP000239649"/>
    </source>
</evidence>
<organism evidence="1 2">
    <name type="scientific">Micractinium conductrix</name>
    <dbReference type="NCBI Taxonomy" id="554055"/>
    <lineage>
        <taxon>Eukaryota</taxon>
        <taxon>Viridiplantae</taxon>
        <taxon>Chlorophyta</taxon>
        <taxon>core chlorophytes</taxon>
        <taxon>Trebouxiophyceae</taxon>
        <taxon>Chlorellales</taxon>
        <taxon>Chlorellaceae</taxon>
        <taxon>Chlorella clade</taxon>
        <taxon>Micractinium</taxon>
    </lineage>
</organism>